<keyword evidence="2" id="KW-1185">Reference proteome</keyword>
<accession>A0ABQ9XJG6</accession>
<reference evidence="1 2" key="1">
    <citation type="journal article" date="2022" name="bioRxiv">
        <title>Genomics of Preaxostyla Flagellates Illuminates Evolutionary Transitions and the Path Towards Mitochondrial Loss.</title>
        <authorList>
            <person name="Novak L.V.F."/>
            <person name="Treitli S.C."/>
            <person name="Pyrih J."/>
            <person name="Halakuc P."/>
            <person name="Pipaliya S.V."/>
            <person name="Vacek V."/>
            <person name="Brzon O."/>
            <person name="Soukal P."/>
            <person name="Eme L."/>
            <person name="Dacks J.B."/>
            <person name="Karnkowska A."/>
            <person name="Elias M."/>
            <person name="Hampl V."/>
        </authorList>
    </citation>
    <scope>NUCLEOTIDE SEQUENCE [LARGE SCALE GENOMIC DNA]</scope>
    <source>
        <strain evidence="1">NAU3</strain>
        <tissue evidence="1">Gut</tissue>
    </source>
</reference>
<dbReference type="Proteomes" id="UP001281761">
    <property type="component" value="Unassembled WGS sequence"/>
</dbReference>
<proteinExistence type="predicted"/>
<dbReference type="EMBL" id="JARBJD010000139">
    <property type="protein sequence ID" value="KAK2950305.1"/>
    <property type="molecule type" value="Genomic_DNA"/>
</dbReference>
<gene>
    <name evidence="1" type="ORF">BLNAU_14797</name>
</gene>
<organism evidence="1 2">
    <name type="scientific">Blattamonas nauphoetae</name>
    <dbReference type="NCBI Taxonomy" id="2049346"/>
    <lineage>
        <taxon>Eukaryota</taxon>
        <taxon>Metamonada</taxon>
        <taxon>Preaxostyla</taxon>
        <taxon>Oxymonadida</taxon>
        <taxon>Blattamonas</taxon>
    </lineage>
</organism>
<protein>
    <submittedName>
        <fullName evidence="1">Uncharacterized protein</fullName>
    </submittedName>
</protein>
<sequence>MQFRALITSSCQSRTIHQSSPQFDPVNWFTQYATQDSSQSVQKQQTKTKNESTKLTLVSRASKHLGAINFAYTRQKAFLRGIEKGLTLNELRPIERGIVHRTPVSFPKTKASLCEMMSNTSDIDTITIPDTASYNRHEAEAYHPQWDFLFQRCLAQDSLTCFSPPNNADNTLDTNDEFATGKSSKPWTRLEVVTSQLVPNHQPNAVFDSMLLMLRFKKLSRELHSLGVFFLKSRTGSNYDMSDKGVHQASQVQTTKHRQAGFVHPKGEVDVGDIGIPAMTASTAPILARFVDLPANHNIHSVRCSFCGSLVAEDFPDHFYDAMSNTKPVIRLNRVVLDVLDHSNRTGIPSAEEHTQTNHWNQQTYCFTSTEIIYQETQLKPGKPRKRTQKNSQLPEPNSVKISVDLVSTPVDIQHKKSEQRIVANCAASFASNKLHSDHMFAAHRLWTEGCKLSLEQVGKCKYKPIKLAEQSYQSLEFDVPSVDITGTKHIEYESFWQSLNRKTLPAGLTENIKTCPNETEKSQLTCILAKGLLLRS</sequence>
<comment type="caution">
    <text evidence="1">The sequence shown here is derived from an EMBL/GenBank/DDBJ whole genome shotgun (WGS) entry which is preliminary data.</text>
</comment>
<evidence type="ECO:0000313" key="2">
    <source>
        <dbReference type="Proteomes" id="UP001281761"/>
    </source>
</evidence>
<evidence type="ECO:0000313" key="1">
    <source>
        <dbReference type="EMBL" id="KAK2950305.1"/>
    </source>
</evidence>
<name>A0ABQ9XJG6_9EUKA</name>